<protein>
    <submittedName>
        <fullName evidence="1">Uncharacterized protein</fullName>
    </submittedName>
</protein>
<evidence type="ECO:0000313" key="1">
    <source>
        <dbReference type="EMBL" id="BFG03867.1"/>
    </source>
</evidence>
<keyword evidence="2" id="KW-1185">Reference proteome</keyword>
<dbReference type="EMBL" id="AP029267">
    <property type="protein sequence ID" value="BFG03867.1"/>
    <property type="molecule type" value="Genomic_DNA"/>
</dbReference>
<dbReference type="Proteomes" id="UP001500889">
    <property type="component" value="Chromosome E"/>
</dbReference>
<evidence type="ECO:0000313" key="2">
    <source>
        <dbReference type="Proteomes" id="UP001500889"/>
    </source>
</evidence>
<sequence>MTDYEKEINTPNASYPDLERRLEQYMRTICRSKDIWNERECDPCAVEFFGVMSLTDVRSPRRKIWYMYYSTGDQIDVTVDRILHKYGKKNMYDLFRKPIFSGVGMRSIVKDHFAALNWYVKGNILEAPPDNSYNDEKVINTINDLYYAERRRLCSFLMIISRERYPPVCT</sequence>
<accession>A0AAU9G897</accession>
<proteinExistence type="predicted"/>
<organism evidence="1 2">
    <name type="scientific">Drosophila madeirensis</name>
    <name type="common">Fruit fly</name>
    <dbReference type="NCBI Taxonomy" id="30013"/>
    <lineage>
        <taxon>Eukaryota</taxon>
        <taxon>Metazoa</taxon>
        <taxon>Ecdysozoa</taxon>
        <taxon>Arthropoda</taxon>
        <taxon>Hexapoda</taxon>
        <taxon>Insecta</taxon>
        <taxon>Pterygota</taxon>
        <taxon>Neoptera</taxon>
        <taxon>Endopterygota</taxon>
        <taxon>Diptera</taxon>
        <taxon>Brachycera</taxon>
        <taxon>Muscomorpha</taxon>
        <taxon>Ephydroidea</taxon>
        <taxon>Drosophilidae</taxon>
        <taxon>Drosophila</taxon>
        <taxon>Sophophora</taxon>
    </lineage>
</organism>
<reference evidence="1 2" key="1">
    <citation type="submission" date="2024-02" db="EMBL/GenBank/DDBJ databases">
        <title>A chromosome-level genome assembly of Drosophila madeirensis, a fruit fly species endemic to Madeira island.</title>
        <authorList>
            <person name="Tomihara K."/>
            <person name="Llopart A."/>
            <person name="Yamamoto D."/>
        </authorList>
    </citation>
    <scope>NUCLEOTIDE SEQUENCE [LARGE SCALE GENOMIC DNA]</scope>
    <source>
        <strain evidence="1 2">RF1</strain>
    </source>
</reference>
<name>A0AAU9G897_DROMD</name>
<gene>
    <name evidence="1" type="ORF">DMAD_02995</name>
</gene>
<dbReference type="AlphaFoldDB" id="A0AAU9G897"/>